<dbReference type="Gene3D" id="2.30.39.10">
    <property type="entry name" value="Alpha-1-antitrypsin, domain 1"/>
    <property type="match status" value="1"/>
</dbReference>
<dbReference type="EMBL" id="BIMW01000193">
    <property type="protein sequence ID" value="GCE96482.1"/>
    <property type="molecule type" value="Genomic_DNA"/>
</dbReference>
<keyword evidence="4" id="KW-1185">Reference proteome</keyword>
<dbReference type="SUPFAM" id="SSF56574">
    <property type="entry name" value="Serpins"/>
    <property type="match status" value="1"/>
</dbReference>
<dbReference type="InterPro" id="IPR042185">
    <property type="entry name" value="Serpin_sf_2"/>
</dbReference>
<comment type="caution">
    <text evidence="3">The sequence shown here is derived from an EMBL/GenBank/DDBJ whole genome shotgun (WGS) entry which is preliminary data.</text>
</comment>
<dbReference type="Gene3D" id="3.30.497.10">
    <property type="entry name" value="Antithrombin, subunit I, domain 2"/>
    <property type="match status" value="1"/>
</dbReference>
<organism evidence="3 4">
    <name type="scientific">Limnospira platensis NIES-46</name>
    <dbReference type="NCBI Taxonomy" id="1236695"/>
    <lineage>
        <taxon>Bacteria</taxon>
        <taxon>Bacillati</taxon>
        <taxon>Cyanobacteriota</taxon>
        <taxon>Cyanophyceae</taxon>
        <taxon>Oscillatoriophycideae</taxon>
        <taxon>Oscillatoriales</taxon>
        <taxon>Sirenicapillariaceae</taxon>
        <taxon>Limnospira</taxon>
    </lineage>
</organism>
<keyword evidence="3" id="KW-0722">Serine protease inhibitor</keyword>
<gene>
    <name evidence="3" type="ORF">NIES46_45540</name>
</gene>
<evidence type="ECO:0000256" key="1">
    <source>
        <dbReference type="RuleBase" id="RU000411"/>
    </source>
</evidence>
<proteinExistence type="inferred from homology"/>
<dbReference type="RefSeq" id="WP_006617000.1">
    <property type="nucleotide sequence ID" value="NZ_BIMW01000193.1"/>
</dbReference>
<dbReference type="InterPro" id="IPR042178">
    <property type="entry name" value="Serpin_sf_1"/>
</dbReference>
<evidence type="ECO:0000313" key="4">
    <source>
        <dbReference type="Proteomes" id="UP000326169"/>
    </source>
</evidence>
<accession>A0A5M3TCK8</accession>
<dbReference type="CDD" id="cd19588">
    <property type="entry name" value="serpin_miropin-like"/>
    <property type="match status" value="1"/>
</dbReference>
<feature type="domain" description="Serpin" evidence="2">
    <location>
        <begin position="65"/>
        <end position="425"/>
    </location>
</feature>
<dbReference type="InterPro" id="IPR023795">
    <property type="entry name" value="Serpin_CS"/>
</dbReference>
<dbReference type="GO" id="GO:0004867">
    <property type="term" value="F:serine-type endopeptidase inhibitor activity"/>
    <property type="evidence" value="ECO:0007669"/>
    <property type="project" value="UniProtKB-KW"/>
</dbReference>
<dbReference type="GeneID" id="301685280"/>
<dbReference type="Pfam" id="PF00079">
    <property type="entry name" value="Serpin"/>
    <property type="match status" value="1"/>
</dbReference>
<dbReference type="PANTHER" id="PTHR11461:SF211">
    <property type="entry name" value="GH10112P-RELATED"/>
    <property type="match status" value="1"/>
</dbReference>
<dbReference type="Proteomes" id="UP000326169">
    <property type="component" value="Unassembled WGS sequence"/>
</dbReference>
<name>A0A5M3TCK8_LIMPL</name>
<comment type="similarity">
    <text evidence="1">Belongs to the serpin family.</text>
</comment>
<reference evidence="3 4" key="1">
    <citation type="journal article" date="2019" name="J Genomics">
        <title>The Draft Genome of a Hydrogen-producing Cyanobacterium, Arthrospira platensis NIES-46.</title>
        <authorList>
            <person name="Suzuki S."/>
            <person name="Yamaguchi H."/>
            <person name="Kawachi M."/>
        </authorList>
    </citation>
    <scope>NUCLEOTIDE SEQUENCE [LARGE SCALE GENOMIC DNA]</scope>
    <source>
        <strain evidence="3 4">NIES-46</strain>
    </source>
</reference>
<evidence type="ECO:0000259" key="2">
    <source>
        <dbReference type="SMART" id="SM00093"/>
    </source>
</evidence>
<evidence type="ECO:0000313" key="3">
    <source>
        <dbReference type="EMBL" id="GCE96482.1"/>
    </source>
</evidence>
<keyword evidence="3" id="KW-0646">Protease inhibitor</keyword>
<dbReference type="SMART" id="SM00093">
    <property type="entry name" value="SERPIN"/>
    <property type="match status" value="1"/>
</dbReference>
<sequence>MKKLWANYCQYMGLLIATAVMVAVSGWAIDQIPDSHLISDLPAPQTTENMAMNDQVVAAYTGFAFRLFSRVYQHQNQENIFISPASITNALAMTYNGAAGTTKEAIAQTLQVQDISLAELNQANLALNQSISALDEDVQINIANSLWLHQSAFFLPDFLDRINQFYQAKLTAVDFSSPDTPSQINDWVKQETNGKITQIVETIPNQTILYLINAIYFKGMWSEPFDKELTQEQPFTLIDGSTKLHPLMFQFGNYLYLENSDFQGISLPYADDARFSLYVFLPRENVSLDRFYTQLNATQWEEWIKQMRSRPGSIQLPRFQLEYEVGLNDSLKSMGMDIAFDPNQADFSNLTPDNNVRISEVKHKTFVEVNEEGTEAAAVTSVTVFTESTPSIPEPFSMVVNRPFFLAIRDNQTRTILFMGSIVDPGL</sequence>
<protein>
    <submittedName>
        <fullName evidence="3">Serine protease inhibitor</fullName>
    </submittedName>
</protein>
<dbReference type="PROSITE" id="PS00284">
    <property type="entry name" value="SERPIN"/>
    <property type="match status" value="1"/>
</dbReference>
<dbReference type="InterPro" id="IPR036186">
    <property type="entry name" value="Serpin_sf"/>
</dbReference>
<dbReference type="InterPro" id="IPR000215">
    <property type="entry name" value="Serpin_fam"/>
</dbReference>
<dbReference type="InterPro" id="IPR023796">
    <property type="entry name" value="Serpin_dom"/>
</dbReference>
<dbReference type="PANTHER" id="PTHR11461">
    <property type="entry name" value="SERINE PROTEASE INHIBITOR, SERPIN"/>
    <property type="match status" value="1"/>
</dbReference>